<dbReference type="OrthoDB" id="9771846at2"/>
<dbReference type="AlphaFoldDB" id="A0A3L9YH96"/>
<comment type="caution">
    <text evidence="2">The sequence shown here is derived from an EMBL/GenBank/DDBJ whole genome shotgun (WGS) entry which is preliminary data.</text>
</comment>
<dbReference type="EMBL" id="REFC01000013">
    <property type="protein sequence ID" value="RMA58559.1"/>
    <property type="molecule type" value="Genomic_DNA"/>
</dbReference>
<reference evidence="2 3" key="1">
    <citation type="submission" date="2018-10" db="EMBL/GenBank/DDBJ databases">
        <title>Genomic Encyclopedia of Archaeal and Bacterial Type Strains, Phase II (KMG-II): from individual species to whole genera.</title>
        <authorList>
            <person name="Goeker M."/>
        </authorList>
    </citation>
    <scope>NUCLEOTIDE SEQUENCE [LARGE SCALE GENOMIC DNA]</scope>
    <source>
        <strain evidence="2 3">DSM 23424</strain>
    </source>
</reference>
<dbReference type="PANTHER" id="PTHR43179:SF7">
    <property type="entry name" value="RHAMNOSYLTRANSFERASE WBBL"/>
    <property type="match status" value="1"/>
</dbReference>
<protein>
    <recommendedName>
        <fullName evidence="1">Glycosyltransferase 2-like domain-containing protein</fullName>
    </recommendedName>
</protein>
<evidence type="ECO:0000313" key="3">
    <source>
        <dbReference type="Proteomes" id="UP000271339"/>
    </source>
</evidence>
<dbReference type="CDD" id="cd04186">
    <property type="entry name" value="GT_2_like_c"/>
    <property type="match status" value="1"/>
</dbReference>
<accession>A0A3L9YH96</accession>
<keyword evidence="3" id="KW-1185">Reference proteome</keyword>
<dbReference type="Proteomes" id="UP000271339">
    <property type="component" value="Unassembled WGS sequence"/>
</dbReference>
<dbReference type="SUPFAM" id="SSF53448">
    <property type="entry name" value="Nucleotide-diphospho-sugar transferases"/>
    <property type="match status" value="1"/>
</dbReference>
<dbReference type="InterPro" id="IPR029044">
    <property type="entry name" value="Nucleotide-diphossugar_trans"/>
</dbReference>
<gene>
    <name evidence="2" type="ORF">BXY75_1932</name>
</gene>
<dbReference type="InterPro" id="IPR001173">
    <property type="entry name" value="Glyco_trans_2-like"/>
</dbReference>
<feature type="domain" description="Glycosyltransferase 2-like" evidence="1">
    <location>
        <begin position="6"/>
        <end position="128"/>
    </location>
</feature>
<evidence type="ECO:0000259" key="1">
    <source>
        <dbReference type="Pfam" id="PF00535"/>
    </source>
</evidence>
<proteinExistence type="predicted"/>
<dbReference type="Pfam" id="PF00535">
    <property type="entry name" value="Glycos_transf_2"/>
    <property type="match status" value="1"/>
</dbReference>
<dbReference type="Gene3D" id="3.90.550.10">
    <property type="entry name" value="Spore Coat Polysaccharide Biosynthesis Protein SpsA, Chain A"/>
    <property type="match status" value="1"/>
</dbReference>
<organism evidence="2 3">
    <name type="scientific">Ulvibacter antarcticus</name>
    <dbReference type="NCBI Taxonomy" id="442714"/>
    <lineage>
        <taxon>Bacteria</taxon>
        <taxon>Pseudomonadati</taxon>
        <taxon>Bacteroidota</taxon>
        <taxon>Flavobacteriia</taxon>
        <taxon>Flavobacteriales</taxon>
        <taxon>Flavobacteriaceae</taxon>
        <taxon>Ulvibacter</taxon>
    </lineage>
</organism>
<dbReference type="RefSeq" id="WP_121907509.1">
    <property type="nucleotide sequence ID" value="NZ_REFC01000013.1"/>
</dbReference>
<evidence type="ECO:0000313" key="2">
    <source>
        <dbReference type="EMBL" id="RMA58559.1"/>
    </source>
</evidence>
<sequence>MKDVAVILINYNTSKFTLECVSTVVEMTSEDISYEIIVVDNNSELSDYKNLKENFPEAGNISLYRSDLNTGFGGGNMFGAQFANAKYCLFLNNDAMLQNDCLSILYSFMEDKPGVGVSTAQNYNEHNELVPSFDHNKGLRRLLFGRSFLENRDSKKYPKRKHEYANPLEVNWVNGAFLFFKSEAFEKIGGFDTNIFLYWEEMDLCHRLREHGYSSVLVPEAKILHYQGVSIGSSKPIDKEAYISYLYVLRKNHSYFKYLLIRVYLVLVILLKPKKWYLLSVLLKPNPSEASLKHKQQIRTLHAN</sequence>
<name>A0A3L9YH96_9FLAO</name>
<dbReference type="PANTHER" id="PTHR43179">
    <property type="entry name" value="RHAMNOSYLTRANSFERASE WBBL"/>
    <property type="match status" value="1"/>
</dbReference>